<dbReference type="Pfam" id="PF08281">
    <property type="entry name" value="Sigma70_r4_2"/>
    <property type="match status" value="1"/>
</dbReference>
<dbReference type="GO" id="GO:0003677">
    <property type="term" value="F:DNA binding"/>
    <property type="evidence" value="ECO:0007669"/>
    <property type="project" value="UniProtKB-KW"/>
</dbReference>
<dbReference type="NCBIfam" id="TIGR02943">
    <property type="entry name" value="Sig70_famx1"/>
    <property type="match status" value="1"/>
</dbReference>
<evidence type="ECO:0000256" key="4">
    <source>
        <dbReference type="ARBA" id="ARBA00023125"/>
    </source>
</evidence>
<dbReference type="PANTHER" id="PTHR43133">
    <property type="entry name" value="RNA POLYMERASE ECF-TYPE SIGMA FACTO"/>
    <property type="match status" value="1"/>
</dbReference>
<dbReference type="Pfam" id="PF04542">
    <property type="entry name" value="Sigma70_r2"/>
    <property type="match status" value="1"/>
</dbReference>
<reference evidence="8 9" key="1">
    <citation type="journal article" date="2017" name="ISME J.">
        <title>Energy and carbon metabolisms in a deep terrestrial subsurface fluid microbial community.</title>
        <authorList>
            <person name="Momper L."/>
            <person name="Jungbluth S.P."/>
            <person name="Lee M.D."/>
            <person name="Amend J.P."/>
        </authorList>
    </citation>
    <scope>NUCLEOTIDE SEQUENCE [LARGE SCALE GENOMIC DNA]</scope>
    <source>
        <strain evidence="8">SURF_5</strain>
    </source>
</reference>
<dbReference type="GO" id="GO:0016987">
    <property type="term" value="F:sigma factor activity"/>
    <property type="evidence" value="ECO:0007669"/>
    <property type="project" value="UniProtKB-KW"/>
</dbReference>
<dbReference type="GO" id="GO:0006352">
    <property type="term" value="P:DNA-templated transcription initiation"/>
    <property type="evidence" value="ECO:0007669"/>
    <property type="project" value="InterPro"/>
</dbReference>
<feature type="domain" description="RNA polymerase sigma factor 70 region 4 type 2" evidence="7">
    <location>
        <begin position="130"/>
        <end position="182"/>
    </location>
</feature>
<dbReference type="SUPFAM" id="SSF88659">
    <property type="entry name" value="Sigma3 and sigma4 domains of RNA polymerase sigma factors"/>
    <property type="match status" value="1"/>
</dbReference>
<evidence type="ECO:0000256" key="1">
    <source>
        <dbReference type="ARBA" id="ARBA00010641"/>
    </source>
</evidence>
<dbReference type="InterPro" id="IPR013324">
    <property type="entry name" value="RNA_pol_sigma_r3/r4-like"/>
</dbReference>
<dbReference type="InterPro" id="IPR039425">
    <property type="entry name" value="RNA_pol_sigma-70-like"/>
</dbReference>
<comment type="caution">
    <text evidence="8">The sequence shown here is derived from an EMBL/GenBank/DDBJ whole genome shotgun (WGS) entry which is preliminary data.</text>
</comment>
<evidence type="ECO:0000259" key="7">
    <source>
        <dbReference type="Pfam" id="PF08281"/>
    </source>
</evidence>
<dbReference type="SUPFAM" id="SSF88946">
    <property type="entry name" value="Sigma2 domain of RNA polymerase sigma factors"/>
    <property type="match status" value="1"/>
</dbReference>
<dbReference type="PANTHER" id="PTHR43133:SF8">
    <property type="entry name" value="RNA POLYMERASE SIGMA FACTOR HI_1459-RELATED"/>
    <property type="match status" value="1"/>
</dbReference>
<name>A0A3A4NHL5_ABYX5</name>
<dbReference type="Proteomes" id="UP000265882">
    <property type="component" value="Unassembled WGS sequence"/>
</dbReference>
<gene>
    <name evidence="8" type="ORF">C4520_18270</name>
</gene>
<dbReference type="Gene3D" id="1.10.1740.10">
    <property type="match status" value="1"/>
</dbReference>
<evidence type="ECO:0000256" key="3">
    <source>
        <dbReference type="ARBA" id="ARBA00023082"/>
    </source>
</evidence>
<keyword evidence="4" id="KW-0238">DNA-binding</keyword>
<feature type="domain" description="RNA polymerase sigma-70 region 2" evidence="6">
    <location>
        <begin position="17"/>
        <end position="84"/>
    </location>
</feature>
<dbReference type="InterPro" id="IPR014284">
    <property type="entry name" value="RNA_pol_sigma-70_dom"/>
</dbReference>
<evidence type="ECO:0000256" key="5">
    <source>
        <dbReference type="ARBA" id="ARBA00023163"/>
    </source>
</evidence>
<accession>A0A3A4NHL5</accession>
<dbReference type="InterPro" id="IPR014289">
    <property type="entry name" value="RNA_pol_sigma-24-rel"/>
</dbReference>
<dbReference type="InterPro" id="IPR013249">
    <property type="entry name" value="RNA_pol_sigma70_r4_t2"/>
</dbReference>
<dbReference type="InterPro" id="IPR013325">
    <property type="entry name" value="RNA_pol_sigma_r2"/>
</dbReference>
<evidence type="ECO:0000313" key="8">
    <source>
        <dbReference type="EMBL" id="RJP16580.1"/>
    </source>
</evidence>
<evidence type="ECO:0000259" key="6">
    <source>
        <dbReference type="Pfam" id="PF04542"/>
    </source>
</evidence>
<protein>
    <submittedName>
        <fullName evidence="8">Sigma-70 family RNA polymerase sigma factor</fullName>
    </submittedName>
</protein>
<dbReference type="NCBIfam" id="TIGR02937">
    <property type="entry name" value="sigma70-ECF"/>
    <property type="match status" value="1"/>
</dbReference>
<dbReference type="InterPro" id="IPR036388">
    <property type="entry name" value="WH-like_DNA-bd_sf"/>
</dbReference>
<proteinExistence type="inferred from homology"/>
<dbReference type="InterPro" id="IPR007627">
    <property type="entry name" value="RNA_pol_sigma70_r2"/>
</dbReference>
<keyword evidence="3" id="KW-0731">Sigma factor</keyword>
<dbReference type="Gene3D" id="1.10.10.10">
    <property type="entry name" value="Winged helix-like DNA-binding domain superfamily/Winged helix DNA-binding domain"/>
    <property type="match status" value="1"/>
</dbReference>
<keyword evidence="2" id="KW-0805">Transcription regulation</keyword>
<organism evidence="8 9">
    <name type="scientific">Abyssobacteria bacterium (strain SURF_5)</name>
    <dbReference type="NCBI Taxonomy" id="2093360"/>
    <lineage>
        <taxon>Bacteria</taxon>
        <taxon>Pseudomonadati</taxon>
        <taxon>Candidatus Hydrogenedentota</taxon>
        <taxon>Candidatus Abyssobacteria</taxon>
    </lineage>
</organism>
<dbReference type="AlphaFoldDB" id="A0A3A4NHL5"/>
<evidence type="ECO:0000256" key="2">
    <source>
        <dbReference type="ARBA" id="ARBA00023015"/>
    </source>
</evidence>
<dbReference type="EMBL" id="QZKU01000127">
    <property type="protein sequence ID" value="RJP16580.1"/>
    <property type="molecule type" value="Genomic_DNA"/>
</dbReference>
<sequence>MQAEFQNRNVRFDPDSLLEEYGDYLFRYALVRVRNRDVAEDMVQETLLAAVRGKEQYRGQASVRTWLVGIVKHKILDYFRKRQREHSFDATSSEASAGNDLFDSSGKWKTFPSHWSESPAKLLEKKEFWEKFESCMTQMPERLANIFGLRELDGLETAEICKILDISTTNLHVMLYRARMRLARCLDANWFEREQRKKGK</sequence>
<evidence type="ECO:0000313" key="9">
    <source>
        <dbReference type="Proteomes" id="UP000265882"/>
    </source>
</evidence>
<keyword evidence="5" id="KW-0804">Transcription</keyword>
<comment type="similarity">
    <text evidence="1">Belongs to the sigma-70 factor family. ECF subfamily.</text>
</comment>